<dbReference type="GO" id="GO:0005652">
    <property type="term" value="C:nuclear lamina"/>
    <property type="evidence" value="ECO:0007669"/>
    <property type="project" value="UniProtKB-SubCell"/>
</dbReference>
<feature type="coiled-coil region" evidence="5">
    <location>
        <begin position="163"/>
        <end position="239"/>
    </location>
</feature>
<feature type="compositionally biased region" description="Basic and acidic residues" evidence="6">
    <location>
        <begin position="922"/>
        <end position="940"/>
    </location>
</feature>
<keyword evidence="7" id="KW-1185">Reference proteome</keyword>
<evidence type="ECO:0000256" key="1">
    <source>
        <dbReference type="ARBA" id="ARBA00023054"/>
    </source>
</evidence>
<feature type="coiled-coil region" evidence="5">
    <location>
        <begin position="279"/>
        <end position="306"/>
    </location>
</feature>
<gene>
    <name evidence="8" type="primary">LOC104591220</name>
</gene>
<protein>
    <submittedName>
        <fullName evidence="8">Protein CROWDED NUCLEI 4</fullName>
    </submittedName>
</protein>
<evidence type="ECO:0000256" key="4">
    <source>
        <dbReference type="ARBA" id="ARBA00024208"/>
    </source>
</evidence>
<dbReference type="KEGG" id="nnu:104591220"/>
<feature type="compositionally biased region" description="Basic and acidic residues" evidence="6">
    <location>
        <begin position="901"/>
        <end position="912"/>
    </location>
</feature>
<evidence type="ECO:0000256" key="5">
    <source>
        <dbReference type="SAM" id="Coils"/>
    </source>
</evidence>
<feature type="region of interest" description="Disordered" evidence="6">
    <location>
        <begin position="1"/>
        <end position="39"/>
    </location>
</feature>
<feature type="compositionally biased region" description="Polar residues" evidence="6">
    <location>
        <begin position="1071"/>
        <end position="1083"/>
    </location>
</feature>
<reference evidence="8" key="1">
    <citation type="submission" date="2025-08" db="UniProtKB">
        <authorList>
            <consortium name="RefSeq"/>
        </authorList>
    </citation>
    <scope>IDENTIFICATION</scope>
</reference>
<feature type="compositionally biased region" description="Polar residues" evidence="6">
    <location>
        <begin position="1"/>
        <end position="18"/>
    </location>
</feature>
<evidence type="ECO:0000256" key="2">
    <source>
        <dbReference type="ARBA" id="ARBA00023242"/>
    </source>
</evidence>
<comment type="subcellular location">
    <subcellularLocation>
        <location evidence="3">Nucleus lamina</location>
    </subcellularLocation>
</comment>
<dbReference type="GO" id="GO:0006997">
    <property type="term" value="P:nucleus organization"/>
    <property type="evidence" value="ECO:0007669"/>
    <property type="project" value="InterPro"/>
</dbReference>
<dbReference type="OMA" id="REHKEFM"/>
<feature type="compositionally biased region" description="Polar residues" evidence="6">
    <location>
        <begin position="960"/>
        <end position="976"/>
    </location>
</feature>
<dbReference type="STRING" id="4432.A0A1U7Z4Y2"/>
<feature type="region of interest" description="Disordered" evidence="6">
    <location>
        <begin position="1066"/>
        <end position="1090"/>
    </location>
</feature>
<organism evidence="7 8">
    <name type="scientific">Nelumbo nucifera</name>
    <name type="common">Sacred lotus</name>
    <dbReference type="NCBI Taxonomy" id="4432"/>
    <lineage>
        <taxon>Eukaryota</taxon>
        <taxon>Viridiplantae</taxon>
        <taxon>Streptophyta</taxon>
        <taxon>Embryophyta</taxon>
        <taxon>Tracheophyta</taxon>
        <taxon>Spermatophyta</taxon>
        <taxon>Magnoliopsida</taxon>
        <taxon>Proteales</taxon>
        <taxon>Nelumbonaceae</taxon>
        <taxon>Nelumbo</taxon>
    </lineage>
</organism>
<dbReference type="FunCoup" id="A0A1U7Z4Y2">
    <property type="interactions" value="2"/>
</dbReference>
<dbReference type="eggNOG" id="ENOG502QT60">
    <property type="taxonomic scope" value="Eukaryota"/>
</dbReference>
<accession>A0A1U7Z4Y2</accession>
<feature type="compositionally biased region" description="Basic and acidic residues" evidence="6">
    <location>
        <begin position="787"/>
        <end position="806"/>
    </location>
</feature>
<evidence type="ECO:0000313" key="8">
    <source>
        <dbReference type="RefSeq" id="XP_010248309.1"/>
    </source>
</evidence>
<dbReference type="AlphaFoldDB" id="A0A1U7Z4Y2"/>
<sequence length="1090" mass="126008">MVSPQQERLGITLSSSKAGSPASRVLEASTPVQRNNGSPLGDETIWRRLREAGFDEESIKRRDKAALIAYIAKLEAEIFDYQHHMGLLILERKDWTSKYETIKETVESLEILRKRDQAAHSSALAEAAKREESLKKALGVEKECIANIEKALHEMRMESAETKVAAESKMAEARSMVEAAQKKFADAEVKLHEAESLQAEARRYHHAAERKLQEVEAREDELRRRLVSFKSDCEAKEKEINLERQAVHEGQKILQQGQERLLDGQTLLNQREDYIFGRVQELNQLEKELEASKEMIEKQSVSLNEEKSNLDLKVVALSTREEAVIQREMLLAKKEQELLVLQEKIASKEHDEIQRLNAEHESVLEKRKSEFEAELEVKRKLLEEEMENKRRAYELREVDLNHREELLQEKEQDLEALSRALLEKERETKEKLKLLEEKEKSLIASEKEADLEKIHLQKEREEINNMKLDINKSMDALENKRKRVHEEEEKLAAMKTEREELLVLEMKLTEEIVSIRTEKLQLVAESDQLKAEKAKFETEWELIDEKREELQREAERVAEERKTVLKFLKDERDSLKLEKDVLRDQLKHDAESLSHEREAFISKMEHEHSEWFSKIQQERADFMLDIEMQKKELDRCIDKRREEIESYLREKEEAFEQEKTKELQRISFLQEKIAKEMENVALEMKRLDAERIEINMDRDRRENEWAELRNSIEELQIQREKLKRQRELLRADREEIDAQIEHLKKLEDLKIVSENIVLSEMQGDLKPGRAKGAAKKLPNLEKALKDSNLDSHPYEGTAHDGLHLDSKQGPGGASPPSSTPFSWIKRCAELIFKHSPEKLIKYGERLEFESANVNLSESKDSQNSRKCESVLLENVGNTSGTFERQRCNENDGAVKAFTETQPEKSVFEEPKIILEVPATENLEDRHSLDLEPEPKSDATEKSVYSSSEKGLLAGRKRLKNTSNNNHADVQSEQSLSNKKKRQRKNVSETPKEGSVNNCMVSTQQYSPGDGPDFEIAGDAEETSSFVDKNCKIPEGIIENKVSHNYIEHAKLTCSLNKSVNLDDVQGRGTGYANSPQVGNAVSSRRSKVQK</sequence>
<feature type="region of interest" description="Disordered" evidence="6">
    <location>
        <begin position="787"/>
        <end position="818"/>
    </location>
</feature>
<feature type="coiled-coil region" evidence="5">
    <location>
        <begin position="331"/>
        <end position="585"/>
    </location>
</feature>
<name>A0A1U7Z4Y2_NELNU</name>
<dbReference type="OrthoDB" id="673795at2759"/>
<feature type="region of interest" description="Disordered" evidence="6">
    <location>
        <begin position="898"/>
        <end position="999"/>
    </location>
</feature>
<dbReference type="GeneID" id="104591220"/>
<proteinExistence type="inferred from homology"/>
<feature type="coiled-coil region" evidence="5">
    <location>
        <begin position="637"/>
        <end position="749"/>
    </location>
</feature>
<comment type="similarity">
    <text evidence="4">Belongs to the CRWN family.</text>
</comment>
<keyword evidence="1 5" id="KW-0175">Coiled coil</keyword>
<dbReference type="InterPro" id="IPR040418">
    <property type="entry name" value="CRWN"/>
</dbReference>
<evidence type="ECO:0000256" key="3">
    <source>
        <dbReference type="ARBA" id="ARBA00024186"/>
    </source>
</evidence>
<dbReference type="RefSeq" id="XP_010248309.1">
    <property type="nucleotide sequence ID" value="XM_010250007.2"/>
</dbReference>
<dbReference type="PANTHER" id="PTHR31908:SF2">
    <property type="entry name" value="PROTEIN CROWDED NUCLEI 4"/>
    <property type="match status" value="1"/>
</dbReference>
<evidence type="ECO:0000256" key="6">
    <source>
        <dbReference type="SAM" id="MobiDB-lite"/>
    </source>
</evidence>
<evidence type="ECO:0000313" key="7">
    <source>
        <dbReference type="Proteomes" id="UP000189703"/>
    </source>
</evidence>
<dbReference type="PANTHER" id="PTHR31908">
    <property type="entry name" value="PROTEIN CROWDED NUCLEI 4"/>
    <property type="match status" value="1"/>
</dbReference>
<dbReference type="Proteomes" id="UP000189703">
    <property type="component" value="Unplaced"/>
</dbReference>
<keyword evidence="2" id="KW-0539">Nucleus</keyword>